<name>A0A3R7BA57_APHAT</name>
<dbReference type="PROSITE" id="PS00813">
    <property type="entry name" value="IF4E"/>
    <property type="match status" value="1"/>
</dbReference>
<evidence type="ECO:0000313" key="6">
    <source>
        <dbReference type="Proteomes" id="UP000285430"/>
    </source>
</evidence>
<protein>
    <submittedName>
        <fullName evidence="4">Uncharacterized protein</fullName>
    </submittedName>
</protein>
<feature type="region of interest" description="Disordered" evidence="3">
    <location>
        <begin position="583"/>
        <end position="704"/>
    </location>
</feature>
<comment type="caution">
    <text evidence="4">The sequence shown here is derived from an EMBL/GenBank/DDBJ whole genome shotgun (WGS) entry which is preliminary data.</text>
</comment>
<feature type="compositionally biased region" description="Polar residues" evidence="3">
    <location>
        <begin position="665"/>
        <end position="677"/>
    </location>
</feature>
<dbReference type="InterPro" id="IPR001040">
    <property type="entry name" value="TIF_eIF_4E"/>
</dbReference>
<sequence length="704" mass="80332">MSEDLRHSQSSVPSRSDSRQRTPASPLAHVSSSPLQLVIQRLQGECEQLRAEKRDLERKVQHETLKSSRYMAETNDVQRNLMVENQRLQSEVSHVKDKLREYAATLELANDRLKQVDASERQLSLRCEVLDDTVRELEAMTARQRQSMDGLENDVDRLNELVAHLGDERDELLERTEVDAKRVRALWEETMLQHKAEATSLERAVERAKKEARVLQTQLNKCGAEAGDMRTKLSQASVVASQDTQRIQKLELEVVAMRQELGKSQQQTVTLSQSLQTVALQVEEQASKLRWTEAQLHDMTNTLEDTKREAATAKDALQQSLEQLDVLKTEFATSMETYEGTIHDLRHGALAKTSQVEQLRVALDSEKKYAASIAAMLKTYIGDYHRVLSSVDHKLSDLKEHCHGNEDDCICDPKLRGHGVPEAFLSKEHDKRLRNLESYEKSIKEISEFRTVQGFWRVYNHLIRPNDLPNTTDYHLFKAGIKPMWEDTANRRGGKWMIRIRKGIASRYWEDLVCVLAIVGEQFDVGNEICGAVMSIRYNEDIISLWNRNADNSEACYRIRDTMRKLLNLPQFVSLEYKRHDTSLNDNSSFRNTTVWRNGEKARLQDDGTPMSPSAANAGQPAANQQQQPSSSRHPNGPSQQPQQQSRGDRSSGTNRSHNRREGNNTRGGSSGAWTRDTTIREKKDRTSSFSRNESTPDEEGWQS</sequence>
<dbReference type="PANTHER" id="PTHR11960:SF18">
    <property type="entry name" value="EUKARYOTIC TRANSLATION INITIATION FACTOR 4E HOMOLOGOUS PROTEIN, ISOFORM B"/>
    <property type="match status" value="1"/>
</dbReference>
<comment type="similarity">
    <text evidence="1">Belongs to the eukaryotic initiation factor 4E family.</text>
</comment>
<feature type="region of interest" description="Disordered" evidence="3">
    <location>
        <begin position="1"/>
        <end position="32"/>
    </location>
</feature>
<proteinExistence type="inferred from homology"/>
<dbReference type="FunFam" id="3.30.760.10:FF:000043">
    <property type="entry name" value="Predicted protein"/>
    <property type="match status" value="1"/>
</dbReference>
<dbReference type="EMBL" id="QUTG01005240">
    <property type="protein sequence ID" value="RHY86062.1"/>
    <property type="molecule type" value="Genomic_DNA"/>
</dbReference>
<dbReference type="InterPro" id="IPR023398">
    <property type="entry name" value="TIF_eIF4e-like"/>
</dbReference>
<dbReference type="SUPFAM" id="SSF55418">
    <property type="entry name" value="eIF4e-like"/>
    <property type="match status" value="1"/>
</dbReference>
<feature type="compositionally biased region" description="Basic and acidic residues" evidence="3">
    <location>
        <begin position="678"/>
        <end position="687"/>
    </location>
</feature>
<feature type="compositionally biased region" description="Polar residues" evidence="3">
    <location>
        <begin position="584"/>
        <end position="596"/>
    </location>
</feature>
<feature type="compositionally biased region" description="Low complexity" evidence="3">
    <location>
        <begin position="612"/>
        <end position="646"/>
    </location>
</feature>
<dbReference type="Proteomes" id="UP000285430">
    <property type="component" value="Unassembled WGS sequence"/>
</dbReference>
<evidence type="ECO:0000313" key="5">
    <source>
        <dbReference type="EMBL" id="RHZ19505.1"/>
    </source>
</evidence>
<dbReference type="GO" id="GO:0016281">
    <property type="term" value="C:eukaryotic translation initiation factor 4F complex"/>
    <property type="evidence" value="ECO:0007669"/>
    <property type="project" value="TreeGrafter"/>
</dbReference>
<dbReference type="AlphaFoldDB" id="A0A3R7BA57"/>
<organism evidence="4 7">
    <name type="scientific">Aphanomyces astaci</name>
    <name type="common">Crayfish plague agent</name>
    <dbReference type="NCBI Taxonomy" id="112090"/>
    <lineage>
        <taxon>Eukaryota</taxon>
        <taxon>Sar</taxon>
        <taxon>Stramenopiles</taxon>
        <taxon>Oomycota</taxon>
        <taxon>Saprolegniomycetes</taxon>
        <taxon>Saprolegniales</taxon>
        <taxon>Verrucalvaceae</taxon>
        <taxon>Aphanomyces</taxon>
    </lineage>
</organism>
<evidence type="ECO:0000313" key="7">
    <source>
        <dbReference type="Proteomes" id="UP000285712"/>
    </source>
</evidence>
<dbReference type="Proteomes" id="UP000285712">
    <property type="component" value="Unassembled WGS sequence"/>
</dbReference>
<dbReference type="VEuPathDB" id="FungiDB:H257_12178"/>
<gene>
    <name evidence="4" type="ORF">DYB35_007637</name>
    <name evidence="5" type="ORF">DYB37_002110</name>
</gene>
<evidence type="ECO:0000256" key="2">
    <source>
        <dbReference type="SAM" id="Coils"/>
    </source>
</evidence>
<dbReference type="Pfam" id="PF01652">
    <property type="entry name" value="IF4E"/>
    <property type="match status" value="1"/>
</dbReference>
<reference evidence="6 7" key="1">
    <citation type="submission" date="2018-08" db="EMBL/GenBank/DDBJ databases">
        <title>Aphanomyces genome sequencing and annotation.</title>
        <authorList>
            <person name="Minardi D."/>
            <person name="Oidtmann B."/>
            <person name="Van Der Giezen M."/>
            <person name="Studholme D.J."/>
        </authorList>
    </citation>
    <scope>NUCLEOTIDE SEQUENCE [LARGE SCALE GENOMIC DNA]</scope>
    <source>
        <strain evidence="5 6">Da</strain>
        <strain evidence="4 7">Sv</strain>
    </source>
</reference>
<dbReference type="GO" id="GO:0000340">
    <property type="term" value="F:RNA 7-methylguanosine cap binding"/>
    <property type="evidence" value="ECO:0007669"/>
    <property type="project" value="TreeGrafter"/>
</dbReference>
<dbReference type="PANTHER" id="PTHR11960">
    <property type="entry name" value="EUKARYOTIC TRANSLATION INITIATION FACTOR 4E RELATED"/>
    <property type="match status" value="1"/>
</dbReference>
<evidence type="ECO:0000256" key="3">
    <source>
        <dbReference type="SAM" id="MobiDB-lite"/>
    </source>
</evidence>
<dbReference type="EMBL" id="QUTH01003423">
    <property type="protein sequence ID" value="RHZ19505.1"/>
    <property type="molecule type" value="Genomic_DNA"/>
</dbReference>
<keyword evidence="1" id="KW-0694">RNA-binding</keyword>
<feature type="coiled-coil region" evidence="2">
    <location>
        <begin position="39"/>
        <end position="105"/>
    </location>
</feature>
<feature type="coiled-coil region" evidence="2">
    <location>
        <begin position="134"/>
        <end position="330"/>
    </location>
</feature>
<accession>A0A3R7BA57</accession>
<keyword evidence="1" id="KW-0648">Protein biosynthesis</keyword>
<evidence type="ECO:0000256" key="1">
    <source>
        <dbReference type="RuleBase" id="RU004374"/>
    </source>
</evidence>
<dbReference type="InterPro" id="IPR019770">
    <property type="entry name" value="TIF_eIF_4E_CS"/>
</dbReference>
<keyword evidence="2" id="KW-0175">Coiled coil</keyword>
<evidence type="ECO:0000313" key="4">
    <source>
        <dbReference type="EMBL" id="RHY86062.1"/>
    </source>
</evidence>
<dbReference type="VEuPathDB" id="FungiDB:H257_12179"/>
<dbReference type="Gene3D" id="3.30.760.10">
    <property type="entry name" value="RNA Cap, Translation Initiation Factor Eif4e"/>
    <property type="match status" value="1"/>
</dbReference>
<dbReference type="GO" id="GO:0003743">
    <property type="term" value="F:translation initiation factor activity"/>
    <property type="evidence" value="ECO:0007669"/>
    <property type="project" value="UniProtKB-KW"/>
</dbReference>
<keyword evidence="1" id="KW-0396">Initiation factor</keyword>